<comment type="similarity">
    <text evidence="1">Belongs to the asp23 family.</text>
</comment>
<accession>A0ABY7U527</accession>
<dbReference type="RefSeq" id="WP_022863452.1">
    <property type="nucleotide sequence ID" value="NZ_ATVG01000010.1"/>
</dbReference>
<feature type="region of interest" description="Disordered" evidence="2">
    <location>
        <begin position="1"/>
        <end position="84"/>
    </location>
</feature>
<keyword evidence="4" id="KW-1185">Reference proteome</keyword>
<dbReference type="Pfam" id="PF03780">
    <property type="entry name" value="Asp23"/>
    <property type="match status" value="1"/>
</dbReference>
<reference evidence="3 4" key="1">
    <citation type="submission" date="2020-10" db="EMBL/GenBank/DDBJ databases">
        <title>Complete genome sequence of Corynebacterium massiliense DSM 45435, type strain of Corynebacterium massiliense.</title>
        <authorList>
            <person name="Busche T."/>
            <person name="Kalinowski J."/>
            <person name="Ruckert C."/>
        </authorList>
    </citation>
    <scope>NUCLEOTIDE SEQUENCE [LARGE SCALE GENOMIC DNA]</scope>
    <source>
        <strain evidence="3 4">DSM 45435</strain>
    </source>
</reference>
<evidence type="ECO:0000313" key="3">
    <source>
        <dbReference type="EMBL" id="WCZ31790.1"/>
    </source>
</evidence>
<dbReference type="InterPro" id="IPR005531">
    <property type="entry name" value="Asp23"/>
</dbReference>
<sequence length="439" mass="48324">MTNPNAQSPASGAGAYPAAPQQPSHAQGDERAAVDQRAAFAQSADDRAAAFDPDARDIAEMRDSGYQSDQPGTHRGHTDIAPRGVERVVEKAVRQIPGIADLDARLAGLGGRGYPRINVQLDGERQLAAATADIAVTWPSPVTAVAEETRYVIAEAIRVYTGYTVSRVNVTVGESVPGERVTRQDIAHRPLIEAIVPHSHHTDVTSPVTSVGLKELTPIEVTSIKELRGISRGEEPEVRSVEAPEPKELRAIGSAREHEARSVSAPEQRPLRAVGEPQEHEARVVSTPEERPLRRISAPEDHTPRRVTAPEDHRLRRVEAPRPAKLRPIEVQPLNRITKVRVPQPQRLKTPKAAPAKRLKKISTTPKFRKKPVSLPTPQPLRHISVDPVKAHPLHVEAPKPAMLREVEVREVDVWHPTLRPARSHKHKIHLKTEGDRRG</sequence>
<gene>
    <name evidence="3" type="ORF">CMASS_01655</name>
</gene>
<feature type="compositionally biased region" description="Basic and acidic residues" evidence="2">
    <location>
        <begin position="44"/>
        <end position="63"/>
    </location>
</feature>
<dbReference type="EMBL" id="CP063189">
    <property type="protein sequence ID" value="WCZ31790.1"/>
    <property type="molecule type" value="Genomic_DNA"/>
</dbReference>
<evidence type="ECO:0000256" key="2">
    <source>
        <dbReference type="SAM" id="MobiDB-lite"/>
    </source>
</evidence>
<feature type="region of interest" description="Disordered" evidence="2">
    <location>
        <begin position="255"/>
        <end position="306"/>
    </location>
</feature>
<protein>
    <recommendedName>
        <fullName evidence="5">Asp23/Gls24 family envelope stress response protein</fullName>
    </recommendedName>
</protein>
<feature type="compositionally biased region" description="Basic and acidic residues" evidence="2">
    <location>
        <begin position="277"/>
        <end position="306"/>
    </location>
</feature>
<name>A0ABY7U527_9CORY</name>
<evidence type="ECO:0000313" key="4">
    <source>
        <dbReference type="Proteomes" id="UP001220064"/>
    </source>
</evidence>
<evidence type="ECO:0000256" key="1">
    <source>
        <dbReference type="ARBA" id="ARBA00005721"/>
    </source>
</evidence>
<organism evidence="3 4">
    <name type="scientific">Corynebacterium massiliense DSM 45435</name>
    <dbReference type="NCBI Taxonomy" id="1121364"/>
    <lineage>
        <taxon>Bacteria</taxon>
        <taxon>Bacillati</taxon>
        <taxon>Actinomycetota</taxon>
        <taxon>Actinomycetes</taxon>
        <taxon>Mycobacteriales</taxon>
        <taxon>Corynebacteriaceae</taxon>
        <taxon>Corynebacterium</taxon>
    </lineage>
</organism>
<feature type="compositionally biased region" description="Low complexity" evidence="2">
    <location>
        <begin position="1"/>
        <end position="24"/>
    </location>
</feature>
<dbReference type="Proteomes" id="UP001220064">
    <property type="component" value="Chromosome"/>
</dbReference>
<evidence type="ECO:0008006" key="5">
    <source>
        <dbReference type="Google" id="ProtNLM"/>
    </source>
</evidence>
<proteinExistence type="inferred from homology"/>